<dbReference type="SUPFAM" id="SSF103473">
    <property type="entry name" value="MFS general substrate transporter"/>
    <property type="match status" value="1"/>
</dbReference>
<dbReference type="GO" id="GO:0022857">
    <property type="term" value="F:transmembrane transporter activity"/>
    <property type="evidence" value="ECO:0007669"/>
    <property type="project" value="InterPro"/>
</dbReference>
<feature type="transmembrane region" description="Helical" evidence="7">
    <location>
        <begin position="145"/>
        <end position="168"/>
    </location>
</feature>
<sequence>MSDSKQSSFAPLKQKLFLVLWIATVIGNVGSFIRDVASGWLVTDLSASPAAVSLIQAAATLPIFLLAIPAGVMADILDRRKFLISIQFILAFASFSLMTLSATGLQSVVTLVLFTFIGGIGVALMGPTWQAIVPELVERKSLKDAVALNSLGVNIARAVGPAIGGVILAQLGAAFSYGMDVISYLFVISALLWWKREAKDEDALLESFGSAFRAGLRYAKSSRDLHRVLFRTVLFFVFASALWALLPLVARKLLNGTAGFYGLLLASVGVGAIAGAIILPKLRERLNTDQLLLLSAIISTVVMCFLSMSPPKFLAVIGLFLLGIGWITSLTTLNSTAQSILPNWVRGRSLAIYLTAFNGAMTLGSLIWGGVAQYIGISLTLIVSGIGLTLVTLLAYKAKLPQGNDDLSPSKHWEEPEIVSDIDLNRSPVLIQVEYRVKSSDKENFLKKIKQLSEQRRKDGAYAWGIVEDTSDPEIMLEWFLVESWAEHLRQHHRVSKIDAQLQAEVNAFHISEKPQIRHFVGFLSR</sequence>
<feature type="transmembrane region" description="Helical" evidence="7">
    <location>
        <begin position="374"/>
        <end position="396"/>
    </location>
</feature>
<dbReference type="CDD" id="cd06173">
    <property type="entry name" value="MFS_MefA_like"/>
    <property type="match status" value="1"/>
</dbReference>
<feature type="transmembrane region" description="Helical" evidence="7">
    <location>
        <begin position="228"/>
        <end position="246"/>
    </location>
</feature>
<dbReference type="InterPro" id="IPR010290">
    <property type="entry name" value="TM_effector"/>
</dbReference>
<feature type="transmembrane region" description="Helical" evidence="7">
    <location>
        <begin position="47"/>
        <end position="70"/>
    </location>
</feature>
<feature type="domain" description="Major facilitator superfamily (MFS) profile" evidence="8">
    <location>
        <begin position="16"/>
        <end position="399"/>
    </location>
</feature>
<evidence type="ECO:0000259" key="8">
    <source>
        <dbReference type="PROSITE" id="PS50850"/>
    </source>
</evidence>
<dbReference type="PANTHER" id="PTHR23513">
    <property type="entry name" value="INTEGRAL MEMBRANE EFFLUX PROTEIN-RELATED"/>
    <property type="match status" value="1"/>
</dbReference>
<dbReference type="AlphaFoldDB" id="A0A2P8QYU4"/>
<evidence type="ECO:0000313" key="9">
    <source>
        <dbReference type="EMBL" id="PSM51428.1"/>
    </source>
</evidence>
<feature type="transmembrane region" description="Helical" evidence="7">
    <location>
        <begin position="174"/>
        <end position="194"/>
    </location>
</feature>
<comment type="caution">
    <text evidence="9">The sequence shown here is derived from an EMBL/GenBank/DDBJ whole genome shotgun (WGS) entry which is preliminary data.</text>
</comment>
<keyword evidence="4 7" id="KW-0812">Transmembrane</keyword>
<evidence type="ECO:0000256" key="6">
    <source>
        <dbReference type="ARBA" id="ARBA00023136"/>
    </source>
</evidence>
<dbReference type="RefSeq" id="WP_106872695.1">
    <property type="nucleotide sequence ID" value="NZ_CP053841.1"/>
</dbReference>
<evidence type="ECO:0000256" key="2">
    <source>
        <dbReference type="ARBA" id="ARBA00022448"/>
    </source>
</evidence>
<feature type="transmembrane region" description="Helical" evidence="7">
    <location>
        <begin position="108"/>
        <end position="133"/>
    </location>
</feature>
<evidence type="ECO:0000256" key="4">
    <source>
        <dbReference type="ARBA" id="ARBA00022692"/>
    </source>
</evidence>
<evidence type="ECO:0000313" key="10">
    <source>
        <dbReference type="Proteomes" id="UP000240535"/>
    </source>
</evidence>
<reference evidence="10" key="1">
    <citation type="submission" date="2017-10" db="EMBL/GenBank/DDBJ databases">
        <title>Campylobacter species from seals.</title>
        <authorList>
            <person name="Gilbert M.J."/>
            <person name="Zomer A.L."/>
            <person name="Timmerman A.J."/>
            <person name="Duim B."/>
            <person name="Wagenaar J.A."/>
        </authorList>
    </citation>
    <scope>NUCLEOTIDE SEQUENCE [LARGE SCALE GENOMIC DNA]</scope>
    <source>
        <strain evidence="10">17S00004-5</strain>
    </source>
</reference>
<dbReference type="PANTHER" id="PTHR23513:SF11">
    <property type="entry name" value="STAPHYLOFERRIN A TRANSPORTER"/>
    <property type="match status" value="1"/>
</dbReference>
<keyword evidence="6 7" id="KW-0472">Membrane</keyword>
<dbReference type="Gene3D" id="1.20.1250.20">
    <property type="entry name" value="MFS general substrate transporter like domains"/>
    <property type="match status" value="1"/>
</dbReference>
<keyword evidence="5 7" id="KW-1133">Transmembrane helix</keyword>
<dbReference type="InterPro" id="IPR036259">
    <property type="entry name" value="MFS_trans_sf"/>
</dbReference>
<dbReference type="Proteomes" id="UP000240535">
    <property type="component" value="Unassembled WGS sequence"/>
</dbReference>
<dbReference type="Pfam" id="PF05977">
    <property type="entry name" value="MFS_3"/>
    <property type="match status" value="1"/>
</dbReference>
<keyword evidence="2" id="KW-0813">Transport</keyword>
<feature type="transmembrane region" description="Helical" evidence="7">
    <location>
        <begin position="82"/>
        <end position="102"/>
    </location>
</feature>
<proteinExistence type="predicted"/>
<feature type="transmembrane region" description="Helical" evidence="7">
    <location>
        <begin position="314"/>
        <end position="337"/>
    </location>
</feature>
<organism evidence="9 10">
    <name type="scientific">Campylobacter blaseri</name>
    <dbReference type="NCBI Taxonomy" id="2042961"/>
    <lineage>
        <taxon>Bacteria</taxon>
        <taxon>Pseudomonadati</taxon>
        <taxon>Campylobacterota</taxon>
        <taxon>Epsilonproteobacteria</taxon>
        <taxon>Campylobacterales</taxon>
        <taxon>Campylobacteraceae</taxon>
        <taxon>Campylobacter</taxon>
    </lineage>
</organism>
<feature type="transmembrane region" description="Helical" evidence="7">
    <location>
        <begin position="258"/>
        <end position="279"/>
    </location>
</feature>
<feature type="transmembrane region" description="Helical" evidence="7">
    <location>
        <begin position="349"/>
        <end position="368"/>
    </location>
</feature>
<protein>
    <submittedName>
        <fullName evidence="9">MFS transporter</fullName>
    </submittedName>
</protein>
<accession>A0A2P8QYU4</accession>
<dbReference type="InterPro" id="IPR020846">
    <property type="entry name" value="MFS_dom"/>
</dbReference>
<dbReference type="GO" id="GO:0005886">
    <property type="term" value="C:plasma membrane"/>
    <property type="evidence" value="ECO:0007669"/>
    <property type="project" value="UniProtKB-SubCell"/>
</dbReference>
<evidence type="ECO:0000256" key="1">
    <source>
        <dbReference type="ARBA" id="ARBA00004651"/>
    </source>
</evidence>
<dbReference type="PROSITE" id="PS50850">
    <property type="entry name" value="MFS"/>
    <property type="match status" value="1"/>
</dbReference>
<dbReference type="OrthoDB" id="9809918at2"/>
<keyword evidence="3" id="KW-1003">Cell membrane</keyword>
<comment type="subcellular location">
    <subcellularLocation>
        <location evidence="1">Cell membrane</location>
        <topology evidence="1">Multi-pass membrane protein</topology>
    </subcellularLocation>
</comment>
<dbReference type="EMBL" id="PDHH01000008">
    <property type="protein sequence ID" value="PSM51428.1"/>
    <property type="molecule type" value="Genomic_DNA"/>
</dbReference>
<name>A0A2P8QYU4_9BACT</name>
<feature type="transmembrane region" description="Helical" evidence="7">
    <location>
        <begin position="291"/>
        <end position="308"/>
    </location>
</feature>
<evidence type="ECO:0000256" key="3">
    <source>
        <dbReference type="ARBA" id="ARBA00022475"/>
    </source>
</evidence>
<evidence type="ECO:0000256" key="5">
    <source>
        <dbReference type="ARBA" id="ARBA00022989"/>
    </source>
</evidence>
<gene>
    <name evidence="9" type="ORF">CQ405_08555</name>
</gene>
<keyword evidence="10" id="KW-1185">Reference proteome</keyword>
<evidence type="ECO:0000256" key="7">
    <source>
        <dbReference type="SAM" id="Phobius"/>
    </source>
</evidence>